<dbReference type="PANTHER" id="PTHR39555">
    <property type="entry name" value="FIMBRIAL ASSEMBLY PROTEIN PILO-LIKE PROTEIN-RELATED"/>
    <property type="match status" value="1"/>
</dbReference>
<organism evidence="3">
    <name type="scientific">hydrothermal vent metagenome</name>
    <dbReference type="NCBI Taxonomy" id="652676"/>
    <lineage>
        <taxon>unclassified sequences</taxon>
        <taxon>metagenomes</taxon>
        <taxon>ecological metagenomes</taxon>
    </lineage>
</organism>
<dbReference type="InterPro" id="IPR014717">
    <property type="entry name" value="Transl_elong_EF1B/ribsomal_bS6"/>
</dbReference>
<dbReference type="GO" id="GO:0043683">
    <property type="term" value="P:type IV pilus assembly"/>
    <property type="evidence" value="ECO:0007669"/>
    <property type="project" value="InterPro"/>
</dbReference>
<accession>A0A3B0WPB2</accession>
<evidence type="ECO:0000313" key="3">
    <source>
        <dbReference type="EMBL" id="VAW57161.1"/>
    </source>
</evidence>
<dbReference type="Gene3D" id="1.10.287.540">
    <property type="entry name" value="Helix hairpin bin"/>
    <property type="match status" value="1"/>
</dbReference>
<protein>
    <submittedName>
        <fullName evidence="3">Type IV pilus biogenesis protein PilO</fullName>
    </submittedName>
</protein>
<dbReference type="EMBL" id="UOFF01000347">
    <property type="protein sequence ID" value="VAW57161.1"/>
    <property type="molecule type" value="Genomic_DNA"/>
</dbReference>
<keyword evidence="1" id="KW-0175">Coiled coil</keyword>
<keyword evidence="2" id="KW-0812">Transmembrane</keyword>
<name>A0A3B0WPB2_9ZZZZ</name>
<gene>
    <name evidence="3" type="ORF">MNBD_GAMMA07-1042</name>
</gene>
<dbReference type="PIRSF" id="PIRSF016482">
    <property type="entry name" value="PilO"/>
    <property type="match status" value="1"/>
</dbReference>
<dbReference type="Pfam" id="PF04350">
    <property type="entry name" value="PilO"/>
    <property type="match status" value="1"/>
</dbReference>
<dbReference type="Gene3D" id="3.30.70.60">
    <property type="match status" value="1"/>
</dbReference>
<evidence type="ECO:0000256" key="2">
    <source>
        <dbReference type="SAM" id="Phobius"/>
    </source>
</evidence>
<dbReference type="AlphaFoldDB" id="A0A3B0WPB2"/>
<keyword evidence="2" id="KW-1133">Transmembrane helix</keyword>
<feature type="transmembrane region" description="Helical" evidence="2">
    <location>
        <begin position="29"/>
        <end position="48"/>
    </location>
</feature>
<evidence type="ECO:0000256" key="1">
    <source>
        <dbReference type="SAM" id="Coils"/>
    </source>
</evidence>
<proteinExistence type="predicted"/>
<feature type="coiled-coil region" evidence="1">
    <location>
        <begin position="57"/>
        <end position="101"/>
    </location>
</feature>
<keyword evidence="2" id="KW-0472">Membrane</keyword>
<dbReference type="InterPro" id="IPR007445">
    <property type="entry name" value="PilO"/>
</dbReference>
<reference evidence="3" key="1">
    <citation type="submission" date="2018-06" db="EMBL/GenBank/DDBJ databases">
        <authorList>
            <person name="Zhirakovskaya E."/>
        </authorList>
    </citation>
    <scope>NUCLEOTIDE SEQUENCE</scope>
</reference>
<sequence length="206" mass="22986">MDLAKLNEIDLSNVDINDIKKIGSAPTPVKAILILFICLAAGGAGIFFDTKPQLEVLETAEKKEQELRVTFDEKQSKAANLEAYAQQLEDMKQSFGALLRQLPNKTEIESLLTDISQTGIASGLEIEYFKPEGLSPKEFYAEFPIKLRVTGRFHQFGKFVSGVAALPRIVTMRNIKILKPKSKSGVQLEMEVTAVTYQYLDEQEDV</sequence>
<dbReference type="PANTHER" id="PTHR39555:SF1">
    <property type="entry name" value="TYPE IV PILUS INNER MEMBRANE COMPONENT PILO"/>
    <property type="match status" value="1"/>
</dbReference>
<dbReference type="GO" id="GO:0043107">
    <property type="term" value="P:type IV pilus-dependent motility"/>
    <property type="evidence" value="ECO:0007669"/>
    <property type="project" value="InterPro"/>
</dbReference>